<organism evidence="2 3">
    <name type="scientific">Solitalea longa</name>
    <dbReference type="NCBI Taxonomy" id="2079460"/>
    <lineage>
        <taxon>Bacteria</taxon>
        <taxon>Pseudomonadati</taxon>
        <taxon>Bacteroidota</taxon>
        <taxon>Sphingobacteriia</taxon>
        <taxon>Sphingobacteriales</taxon>
        <taxon>Sphingobacteriaceae</taxon>
        <taxon>Solitalea</taxon>
    </lineage>
</organism>
<dbReference type="Pfam" id="PF13593">
    <property type="entry name" value="SBF_like"/>
    <property type="match status" value="1"/>
</dbReference>
<dbReference type="InterPro" id="IPR016833">
    <property type="entry name" value="Put_Na-Bile_cotransptr"/>
</dbReference>
<dbReference type="OrthoDB" id="9792271at2"/>
<feature type="transmembrane region" description="Helical" evidence="1">
    <location>
        <begin position="12"/>
        <end position="38"/>
    </location>
</feature>
<feature type="transmembrane region" description="Helical" evidence="1">
    <location>
        <begin position="145"/>
        <end position="168"/>
    </location>
</feature>
<dbReference type="InterPro" id="IPR038770">
    <property type="entry name" value="Na+/solute_symporter_sf"/>
</dbReference>
<feature type="transmembrane region" description="Helical" evidence="1">
    <location>
        <begin position="89"/>
        <end position="107"/>
    </location>
</feature>
<dbReference type="PANTHER" id="PTHR18640">
    <property type="entry name" value="SOLUTE CARRIER FAMILY 10 MEMBER 7"/>
    <property type="match status" value="1"/>
</dbReference>
<sequence length="339" mass="37850">MQHSKKSIPKIFFNLLAKIGLDGFILGIISAIVIARFFPEPGAYEGQWSLKSFATYGASLIFFFYGLKLNKEKLIHGLSNWRLHLMVQLSTYLIFPLVVFTCFKLFATQSDNLIWVGALFLSAIPSTVSSSVVMVSIAQGNIPAAIFNASISSLVGVFLTPFWINIFFSSGSQGFDIADIILKLIFQVLVPVILGLLLNKHFGKFADKYKAQLRYFDQSIILLIVYTSFSESFKHKVFEGYQVAELLLLGLLMVGLFFCVYFLISAAAKAFTFNREDRITAVFCGSKKSLVHGTVMSKVIFANSLSLGVILLPLMMYHALQLVICSFIAQRMARHHEAN</sequence>
<dbReference type="EMBL" id="PQVF01000013">
    <property type="protein sequence ID" value="POY35226.1"/>
    <property type="molecule type" value="Genomic_DNA"/>
</dbReference>
<gene>
    <name evidence="2" type="ORF">C3K47_16320</name>
</gene>
<evidence type="ECO:0008006" key="4">
    <source>
        <dbReference type="Google" id="ProtNLM"/>
    </source>
</evidence>
<feature type="transmembrane region" description="Helical" evidence="1">
    <location>
        <begin position="113"/>
        <end position="138"/>
    </location>
</feature>
<dbReference type="PIRSF" id="PIRSF026166">
    <property type="entry name" value="UCP026166"/>
    <property type="match status" value="1"/>
</dbReference>
<evidence type="ECO:0000256" key="1">
    <source>
        <dbReference type="SAM" id="Phobius"/>
    </source>
</evidence>
<dbReference type="Gene3D" id="1.20.1530.20">
    <property type="match status" value="1"/>
</dbReference>
<protein>
    <recommendedName>
        <fullName evidence="4">Bile acid:sodium symporter</fullName>
    </recommendedName>
</protein>
<evidence type="ECO:0000313" key="3">
    <source>
        <dbReference type="Proteomes" id="UP000236893"/>
    </source>
</evidence>
<proteinExistence type="predicted"/>
<feature type="transmembrane region" description="Helical" evidence="1">
    <location>
        <begin position="180"/>
        <end position="198"/>
    </location>
</feature>
<accession>A0A2S4ZY69</accession>
<reference evidence="2 3" key="1">
    <citation type="submission" date="2018-01" db="EMBL/GenBank/DDBJ databases">
        <authorList>
            <person name="Gaut B.S."/>
            <person name="Morton B.R."/>
            <person name="Clegg M.T."/>
            <person name="Duvall M.R."/>
        </authorList>
    </citation>
    <scope>NUCLEOTIDE SEQUENCE [LARGE SCALE GENOMIC DNA]</scope>
    <source>
        <strain evidence="2 3">HR-AV</strain>
    </source>
</reference>
<dbReference type="Proteomes" id="UP000236893">
    <property type="component" value="Unassembled WGS sequence"/>
</dbReference>
<dbReference type="RefSeq" id="WP_103790313.1">
    <property type="nucleotide sequence ID" value="NZ_PQVF01000013.1"/>
</dbReference>
<dbReference type="PANTHER" id="PTHR18640:SF5">
    <property type="entry name" value="SODIUM_BILE ACID COTRANSPORTER 7"/>
    <property type="match status" value="1"/>
</dbReference>
<feature type="transmembrane region" description="Helical" evidence="1">
    <location>
        <begin position="50"/>
        <end position="68"/>
    </location>
</feature>
<feature type="transmembrane region" description="Helical" evidence="1">
    <location>
        <begin position="243"/>
        <end position="264"/>
    </location>
</feature>
<keyword evidence="1" id="KW-0812">Transmembrane</keyword>
<comment type="caution">
    <text evidence="2">The sequence shown here is derived from an EMBL/GenBank/DDBJ whole genome shotgun (WGS) entry which is preliminary data.</text>
</comment>
<dbReference type="GO" id="GO:0005886">
    <property type="term" value="C:plasma membrane"/>
    <property type="evidence" value="ECO:0007669"/>
    <property type="project" value="TreeGrafter"/>
</dbReference>
<keyword evidence="1" id="KW-0472">Membrane</keyword>
<keyword evidence="3" id="KW-1185">Reference proteome</keyword>
<evidence type="ECO:0000313" key="2">
    <source>
        <dbReference type="EMBL" id="POY35226.1"/>
    </source>
</evidence>
<feature type="transmembrane region" description="Helical" evidence="1">
    <location>
        <begin position="305"/>
        <end position="329"/>
    </location>
</feature>
<dbReference type="AlphaFoldDB" id="A0A2S4ZY69"/>
<name>A0A2S4ZY69_9SPHI</name>
<keyword evidence="1" id="KW-1133">Transmembrane helix</keyword>